<dbReference type="InterPro" id="IPR009000">
    <property type="entry name" value="Transl_B-barrel_sf"/>
</dbReference>
<evidence type="ECO:0000256" key="2">
    <source>
        <dbReference type="ARBA" id="ARBA00022833"/>
    </source>
</evidence>
<dbReference type="GO" id="GO:0046872">
    <property type="term" value="F:metal ion binding"/>
    <property type="evidence" value="ECO:0007669"/>
    <property type="project" value="UniProtKB-KW"/>
</dbReference>
<keyword evidence="1" id="KW-0479">Metal-binding</keyword>
<evidence type="ECO:0000256" key="3">
    <source>
        <dbReference type="SAM" id="MobiDB-lite"/>
    </source>
</evidence>
<feature type="region of interest" description="Disordered" evidence="3">
    <location>
        <begin position="32"/>
        <end position="51"/>
    </location>
</feature>
<dbReference type="STRING" id="5288.A0A5C5FM27"/>
<keyword evidence="4" id="KW-0732">Signal</keyword>
<evidence type="ECO:0000313" key="6">
    <source>
        <dbReference type="Proteomes" id="UP000311382"/>
    </source>
</evidence>
<dbReference type="Gene3D" id="3.30.980.10">
    <property type="entry name" value="Threonyl-trna Synthetase, Chain A, domain 2"/>
    <property type="match status" value="1"/>
</dbReference>
<dbReference type="SUPFAM" id="SSF50447">
    <property type="entry name" value="Translation proteins"/>
    <property type="match status" value="1"/>
</dbReference>
<feature type="chain" id="PRO_5023001294" description="Threonyl/alanyl tRNA synthetase SAD domain-containing protein" evidence="4">
    <location>
        <begin position="23"/>
        <end position="540"/>
    </location>
</feature>
<dbReference type="Gene3D" id="2.40.30.130">
    <property type="match status" value="1"/>
</dbReference>
<dbReference type="EMBL" id="SOZI01000172">
    <property type="protein sequence ID" value="TNY17840.1"/>
    <property type="molecule type" value="Genomic_DNA"/>
</dbReference>
<comment type="caution">
    <text evidence="5">The sequence shown here is derived from an EMBL/GenBank/DDBJ whole genome shotgun (WGS) entry which is preliminary data.</text>
</comment>
<sequence length="540" mass="58082">MLRQSLHCLRLSTLLVPRRLLATTMATAAQPLAPTAPPLAPTSSESTPPDYARINFPLPEKRYVGILACQRDPLLATLNSTQVVRCDKVNPAPPPAAPTAKGAKHKKGASVQAEQQQEQPKDEWEVELLDTVLFPEGGGQPSDTGALVPLVGGQAGDAARRVNVRQVIRRNLDAVHFVDAPIEVGTHVRVEVDMQRRLDHQDQHTGQHLLSAVFEREYNLDTLSWSLQRFPELNYVELPRAPTPAELAAVQQRCNDLIAEARNVHVRFELATKETGVELGEKVPDDYKADESGEQRPPVQRTVTIDGIDENPCCGTHYPSLSYLRVLHLAPYTTPIRGTNARVYFACGASRVLAYLATQASPLRDAALAAGCAAPDLPGKVDQLVQGVTEGKRREKRMATELAGFVARDLWDQAGGAEGTKGRRASTLREDDATNSLEFLSTVAAELKPRLDALGTGAEAFFVLACGATAGSPNAAAAGGAVLIVGSEALVLAAGRRVVETFGKERVKGGGKGRWQGKVTGKWENGDALLLKKIVDEVAA</sequence>
<dbReference type="InterPro" id="IPR018163">
    <property type="entry name" value="Thr/Ala-tRNA-synth_IIc_edit"/>
</dbReference>
<feature type="region of interest" description="Disordered" evidence="3">
    <location>
        <begin position="88"/>
        <end position="122"/>
    </location>
</feature>
<dbReference type="OrthoDB" id="288942at2759"/>
<dbReference type="PANTHER" id="PTHR43462:SF1">
    <property type="entry name" value="ALANYL-TRNA EDITING PROTEIN AARSD1"/>
    <property type="match status" value="1"/>
</dbReference>
<gene>
    <name evidence="5" type="ORF">DMC30DRAFT_404773</name>
</gene>
<dbReference type="InterPro" id="IPR051335">
    <property type="entry name" value="Alanyl-tRNA_Editing_Enzymes"/>
</dbReference>
<dbReference type="SUPFAM" id="SSF55186">
    <property type="entry name" value="ThrRS/AlaRS common domain"/>
    <property type="match status" value="1"/>
</dbReference>
<proteinExistence type="predicted"/>
<dbReference type="GO" id="GO:0000166">
    <property type="term" value="F:nucleotide binding"/>
    <property type="evidence" value="ECO:0007669"/>
    <property type="project" value="InterPro"/>
</dbReference>
<reference evidence="5 6" key="1">
    <citation type="submission" date="2019-03" db="EMBL/GenBank/DDBJ databases">
        <title>Rhodosporidium diobovatum UCD-FST 08-225 genome sequencing, assembly, and annotation.</title>
        <authorList>
            <person name="Fakankun I.U."/>
            <person name="Fristensky B."/>
            <person name="Levin D.B."/>
        </authorList>
    </citation>
    <scope>NUCLEOTIDE SEQUENCE [LARGE SCALE GENOMIC DNA]</scope>
    <source>
        <strain evidence="5 6">UCD-FST 08-225</strain>
    </source>
</reference>
<dbReference type="AlphaFoldDB" id="A0A5C5FM27"/>
<evidence type="ECO:0000256" key="4">
    <source>
        <dbReference type="SAM" id="SignalP"/>
    </source>
</evidence>
<protein>
    <recommendedName>
        <fullName evidence="7">Threonyl/alanyl tRNA synthetase SAD domain-containing protein</fullName>
    </recommendedName>
</protein>
<organism evidence="5 6">
    <name type="scientific">Rhodotorula diobovata</name>
    <dbReference type="NCBI Taxonomy" id="5288"/>
    <lineage>
        <taxon>Eukaryota</taxon>
        <taxon>Fungi</taxon>
        <taxon>Dikarya</taxon>
        <taxon>Basidiomycota</taxon>
        <taxon>Pucciniomycotina</taxon>
        <taxon>Microbotryomycetes</taxon>
        <taxon>Sporidiobolales</taxon>
        <taxon>Sporidiobolaceae</taxon>
        <taxon>Rhodotorula</taxon>
    </lineage>
</organism>
<evidence type="ECO:0008006" key="7">
    <source>
        <dbReference type="Google" id="ProtNLM"/>
    </source>
</evidence>
<dbReference type="Proteomes" id="UP000311382">
    <property type="component" value="Unassembled WGS sequence"/>
</dbReference>
<dbReference type="GO" id="GO:0002196">
    <property type="term" value="F:Ser-tRNA(Ala) deacylase activity"/>
    <property type="evidence" value="ECO:0007669"/>
    <property type="project" value="TreeGrafter"/>
</dbReference>
<keyword evidence="6" id="KW-1185">Reference proteome</keyword>
<feature type="signal peptide" evidence="4">
    <location>
        <begin position="1"/>
        <end position="22"/>
    </location>
</feature>
<dbReference type="PANTHER" id="PTHR43462">
    <property type="entry name" value="ALANYL-TRNA EDITING PROTEIN"/>
    <property type="match status" value="1"/>
</dbReference>
<name>A0A5C5FM27_9BASI</name>
<evidence type="ECO:0000256" key="1">
    <source>
        <dbReference type="ARBA" id="ARBA00022723"/>
    </source>
</evidence>
<evidence type="ECO:0000313" key="5">
    <source>
        <dbReference type="EMBL" id="TNY17840.1"/>
    </source>
</evidence>
<accession>A0A5C5FM27</accession>
<keyword evidence="2" id="KW-0862">Zinc</keyword>